<comment type="caution">
    <text evidence="4">The sequence shown here is derived from an EMBL/GenBank/DDBJ whole genome shotgun (WGS) entry which is preliminary data.</text>
</comment>
<dbReference type="Proteomes" id="UP000245590">
    <property type="component" value="Unassembled WGS sequence"/>
</dbReference>
<organism evidence="4 5">
    <name type="scientific">Brachybacterium endophyticum</name>
    <dbReference type="NCBI Taxonomy" id="2182385"/>
    <lineage>
        <taxon>Bacteria</taxon>
        <taxon>Bacillati</taxon>
        <taxon>Actinomycetota</taxon>
        <taxon>Actinomycetes</taxon>
        <taxon>Micrococcales</taxon>
        <taxon>Dermabacteraceae</taxon>
        <taxon>Brachybacterium</taxon>
    </lineage>
</organism>
<dbReference type="RefSeq" id="WP_109274512.1">
    <property type="nucleotide sequence ID" value="NZ_QFKX01000001.1"/>
</dbReference>
<evidence type="ECO:0000313" key="4">
    <source>
        <dbReference type="EMBL" id="PWH07625.1"/>
    </source>
</evidence>
<feature type="transmembrane region" description="Helical" evidence="2">
    <location>
        <begin position="242"/>
        <end position="267"/>
    </location>
</feature>
<keyword evidence="2" id="KW-1133">Transmembrane helix</keyword>
<feature type="compositionally biased region" description="Basic and acidic residues" evidence="1">
    <location>
        <begin position="131"/>
        <end position="141"/>
    </location>
</feature>
<feature type="region of interest" description="Disordered" evidence="1">
    <location>
        <begin position="271"/>
        <end position="314"/>
    </location>
</feature>
<feature type="domain" description="Leucine rich repeat variant" evidence="3">
    <location>
        <begin position="8"/>
        <end position="53"/>
    </location>
</feature>
<reference evidence="4 5" key="1">
    <citation type="submission" date="2018-05" db="EMBL/GenBank/DDBJ databases">
        <title>Brachybacterium sp. M1HQ-2T, whole genome shotgun sequence.</title>
        <authorList>
            <person name="Tuo L."/>
        </authorList>
    </citation>
    <scope>NUCLEOTIDE SEQUENCE [LARGE SCALE GENOMIC DNA]</scope>
    <source>
        <strain evidence="4 5">M1HQ-2</strain>
    </source>
</reference>
<gene>
    <name evidence="4" type="ORF">DEO23_03100</name>
</gene>
<evidence type="ECO:0000259" key="3">
    <source>
        <dbReference type="Pfam" id="PF25591"/>
    </source>
</evidence>
<dbReference type="AlphaFoldDB" id="A0A2U2RP95"/>
<feature type="region of interest" description="Disordered" evidence="1">
    <location>
        <begin position="1"/>
        <end position="28"/>
    </location>
</feature>
<accession>A0A2U2RP95</accession>
<name>A0A2U2RP95_9MICO</name>
<feature type="compositionally biased region" description="Low complexity" evidence="1">
    <location>
        <begin position="174"/>
        <end position="195"/>
    </location>
</feature>
<proteinExistence type="predicted"/>
<dbReference type="EMBL" id="QFKX01000001">
    <property type="protein sequence ID" value="PWH07625.1"/>
    <property type="molecule type" value="Genomic_DNA"/>
</dbReference>
<feature type="compositionally biased region" description="Basic and acidic residues" evidence="1">
    <location>
        <begin position="291"/>
        <end position="312"/>
    </location>
</feature>
<protein>
    <recommendedName>
        <fullName evidence="3">Leucine rich repeat variant domain-containing protein</fullName>
    </recommendedName>
</protein>
<dbReference type="OrthoDB" id="4485680at2"/>
<feature type="region of interest" description="Disordered" evidence="1">
    <location>
        <begin position="56"/>
        <end position="195"/>
    </location>
</feature>
<keyword evidence="2" id="KW-0812">Transmembrane</keyword>
<keyword evidence="5" id="KW-1185">Reference proteome</keyword>
<dbReference type="InterPro" id="IPR057893">
    <property type="entry name" value="LRV_2"/>
</dbReference>
<dbReference type="Pfam" id="PF25591">
    <property type="entry name" value="LRV_2"/>
    <property type="match status" value="1"/>
</dbReference>
<evidence type="ECO:0000256" key="2">
    <source>
        <dbReference type="SAM" id="Phobius"/>
    </source>
</evidence>
<feature type="compositionally biased region" description="Low complexity" evidence="1">
    <location>
        <begin position="279"/>
        <end position="290"/>
    </location>
</feature>
<evidence type="ECO:0000256" key="1">
    <source>
        <dbReference type="SAM" id="MobiDB-lite"/>
    </source>
</evidence>
<evidence type="ECO:0000313" key="5">
    <source>
        <dbReference type="Proteomes" id="UP000245590"/>
    </source>
</evidence>
<keyword evidence="2" id="KW-0472">Membrane</keyword>
<sequence length="420" mass="42999">MNETPRSPAEEAKDPSTPPERLVELTERHPQLQSLILANPSCPDVARQWILASNPRLRSRAEADGSTEADENAQARGSGEPDESGEPSTDAQDWTQDEAGAASGAEEPETRPIDASAAPAPLRPDTTAADPRQDATDRNDPVADPDAESVWGIPPVREERPATPNGPIHRVKSDGGVVPLGPSGSGSGSSPDPAATATLPAVAAGAGAGAGVGTGAGVGAGAGSYDESGDGSDQDAARRRRTWWACGGCLLLALIVVLVAVLGLRAWMSEGDDSYQRDSSSTSAESTSAKPTEEKTTKTEEPDVKPAPRNARDLSAFTAPSGNISCSLEEDSVGCTIGEHTFGDDLEDCSTDAFSIGVAGKEAGPECGTSFGGGSPERLSYGSSAAKGDVACTSESSGITCWNVKTGKGFTLAKAGYQTF</sequence>